<dbReference type="AlphaFoldDB" id="A0A7C4BCP0"/>
<evidence type="ECO:0000256" key="5">
    <source>
        <dbReference type="SAM" id="Phobius"/>
    </source>
</evidence>
<name>A0A7C4BCP0_9CREN</name>
<dbReference type="GO" id="GO:0016020">
    <property type="term" value="C:membrane"/>
    <property type="evidence" value="ECO:0007669"/>
    <property type="project" value="UniProtKB-SubCell"/>
</dbReference>
<sequence>MSTCNHSFRLRALLSIVLLLAAAIAAIPTTPSATSSTRGGSRVCVVHLDMAIDEGAATFIKRAFSGCRGYDLVVLAISSNGGYLSSAQKIVNTISQAEVPCVSWIPPGSQAYSAATIIAFSCRALYMGPGSAIGAVKPYPYDEKAAEAVRSLLTSLMVRMCGDREEVRQVASDMVLSARALDDAEASRVGIAKRVSSVDEVVADSLGVGAAEKTSLYPNAWEKLLSVLSNPIIYSIMLVAGALLIVVEVLTTGFQGYGVAGAILVILALYSMSLIPPDVVSLSILISGAALLAIEMFTPGFGAFGVSGVALMAIGIALTVYSVPPEVVTPTIYVVGVGLGSFAALVLFVGFKGAQVVRMKRRSIAEEVVGSVGIAKTDVSDTRPGVVYVADEDWTAYSVRGVIPQGSKVRVVRMEGLKLYVEMLEEQKQ</sequence>
<evidence type="ECO:0000256" key="4">
    <source>
        <dbReference type="ARBA" id="ARBA00023136"/>
    </source>
</evidence>
<dbReference type="SUPFAM" id="SSF141322">
    <property type="entry name" value="NfeD domain-like"/>
    <property type="match status" value="1"/>
</dbReference>
<dbReference type="InterPro" id="IPR056739">
    <property type="entry name" value="NfeD_membrane"/>
</dbReference>
<dbReference type="InterPro" id="IPR052165">
    <property type="entry name" value="Membrane_assoc_protease"/>
</dbReference>
<proteinExistence type="predicted"/>
<evidence type="ECO:0000259" key="8">
    <source>
        <dbReference type="Pfam" id="PF25145"/>
    </source>
</evidence>
<dbReference type="PANTHER" id="PTHR33507">
    <property type="entry name" value="INNER MEMBRANE PROTEIN YBBJ"/>
    <property type="match status" value="1"/>
</dbReference>
<dbReference type="SUPFAM" id="SSF52096">
    <property type="entry name" value="ClpP/crotonase"/>
    <property type="match status" value="1"/>
</dbReference>
<dbReference type="Pfam" id="PF25145">
    <property type="entry name" value="NfeD1b_N"/>
    <property type="match status" value="1"/>
</dbReference>
<evidence type="ECO:0000256" key="2">
    <source>
        <dbReference type="ARBA" id="ARBA00022692"/>
    </source>
</evidence>
<accession>A0A7C4BCP0</accession>
<dbReference type="InterPro" id="IPR002810">
    <property type="entry name" value="NfeD-like_C"/>
</dbReference>
<evidence type="ECO:0000259" key="6">
    <source>
        <dbReference type="Pfam" id="PF01957"/>
    </source>
</evidence>
<feature type="transmembrane region" description="Helical" evidence="5">
    <location>
        <begin position="304"/>
        <end position="324"/>
    </location>
</feature>
<dbReference type="PANTHER" id="PTHR33507:SF7">
    <property type="entry name" value="HYPOTHETICAL MEMBRANE PROTEIN, CONSERVED"/>
    <property type="match status" value="1"/>
</dbReference>
<dbReference type="Gene3D" id="2.40.50.140">
    <property type="entry name" value="Nucleic acid-binding proteins"/>
    <property type="match status" value="1"/>
</dbReference>
<feature type="domain" description="NfeD integral membrane" evidence="7">
    <location>
        <begin position="233"/>
        <end position="348"/>
    </location>
</feature>
<feature type="transmembrane region" description="Helical" evidence="5">
    <location>
        <begin position="279"/>
        <end position="297"/>
    </location>
</feature>
<gene>
    <name evidence="9" type="ORF">ENV14_07135</name>
</gene>
<feature type="transmembrane region" description="Helical" evidence="5">
    <location>
        <begin position="257"/>
        <end position="273"/>
    </location>
</feature>
<feature type="domain" description="NfeD-like C-terminal" evidence="6">
    <location>
        <begin position="365"/>
        <end position="422"/>
    </location>
</feature>
<feature type="domain" description="NfeD1b N-terminal" evidence="8">
    <location>
        <begin position="43"/>
        <end position="175"/>
    </location>
</feature>
<dbReference type="Pfam" id="PF24961">
    <property type="entry name" value="NfeD_membrane"/>
    <property type="match status" value="1"/>
</dbReference>
<keyword evidence="2 5" id="KW-0812">Transmembrane</keyword>
<evidence type="ECO:0000259" key="7">
    <source>
        <dbReference type="Pfam" id="PF24961"/>
    </source>
</evidence>
<evidence type="ECO:0000256" key="3">
    <source>
        <dbReference type="ARBA" id="ARBA00022989"/>
    </source>
</evidence>
<keyword evidence="3 5" id="KW-1133">Transmembrane helix</keyword>
<dbReference type="EMBL" id="DTFF01000063">
    <property type="protein sequence ID" value="HGI88141.1"/>
    <property type="molecule type" value="Genomic_DNA"/>
</dbReference>
<feature type="transmembrane region" description="Helical" evidence="5">
    <location>
        <begin position="232"/>
        <end position="250"/>
    </location>
</feature>
<keyword evidence="4 5" id="KW-0472">Membrane</keyword>
<evidence type="ECO:0000313" key="9">
    <source>
        <dbReference type="EMBL" id="HGI88141.1"/>
    </source>
</evidence>
<comment type="subcellular location">
    <subcellularLocation>
        <location evidence="1">Membrane</location>
        <topology evidence="1">Multi-pass membrane protein</topology>
    </subcellularLocation>
</comment>
<protein>
    <submittedName>
        <fullName evidence="9">Nodulation protein NfeD</fullName>
    </submittedName>
</protein>
<dbReference type="Gene3D" id="3.90.226.10">
    <property type="entry name" value="2-enoyl-CoA Hydratase, Chain A, domain 1"/>
    <property type="match status" value="1"/>
</dbReference>
<dbReference type="InterPro" id="IPR029045">
    <property type="entry name" value="ClpP/crotonase-like_dom_sf"/>
</dbReference>
<dbReference type="Pfam" id="PF01957">
    <property type="entry name" value="NfeD"/>
    <property type="match status" value="1"/>
</dbReference>
<dbReference type="InterPro" id="IPR056738">
    <property type="entry name" value="NfeD1b_N"/>
</dbReference>
<comment type="caution">
    <text evidence="9">The sequence shown here is derived from an EMBL/GenBank/DDBJ whole genome shotgun (WGS) entry which is preliminary data.</text>
</comment>
<organism evidence="9">
    <name type="scientific">Ignisphaera aggregans</name>
    <dbReference type="NCBI Taxonomy" id="334771"/>
    <lineage>
        <taxon>Archaea</taxon>
        <taxon>Thermoproteota</taxon>
        <taxon>Thermoprotei</taxon>
        <taxon>Desulfurococcales</taxon>
        <taxon>Desulfurococcaceae</taxon>
        <taxon>Ignisphaera</taxon>
    </lineage>
</organism>
<evidence type="ECO:0000256" key="1">
    <source>
        <dbReference type="ARBA" id="ARBA00004141"/>
    </source>
</evidence>
<feature type="transmembrane region" description="Helical" evidence="5">
    <location>
        <begin position="330"/>
        <end position="351"/>
    </location>
</feature>
<reference evidence="9" key="1">
    <citation type="journal article" date="2020" name="mSystems">
        <title>Genome- and Community-Level Interaction Insights into Carbon Utilization and Element Cycling Functions of Hydrothermarchaeota in Hydrothermal Sediment.</title>
        <authorList>
            <person name="Zhou Z."/>
            <person name="Liu Y."/>
            <person name="Xu W."/>
            <person name="Pan J."/>
            <person name="Luo Z.H."/>
            <person name="Li M."/>
        </authorList>
    </citation>
    <scope>NUCLEOTIDE SEQUENCE [LARGE SCALE GENOMIC DNA]</scope>
    <source>
        <strain evidence="9">SpSt-732</strain>
    </source>
</reference>
<dbReference type="InterPro" id="IPR012340">
    <property type="entry name" value="NA-bd_OB-fold"/>
</dbReference>